<dbReference type="Bgee" id="WBGene00011387">
    <property type="expression patterns" value="Expressed in embryo"/>
</dbReference>
<evidence type="ECO:0000256" key="1">
    <source>
        <dbReference type="SAM" id="Phobius"/>
    </source>
</evidence>
<keyword evidence="3" id="KW-1185">Reference proteome</keyword>
<dbReference type="CTD" id="187999"/>
<dbReference type="Pfam" id="PF05380">
    <property type="entry name" value="Peptidase_A17"/>
    <property type="match status" value="1"/>
</dbReference>
<keyword evidence="1" id="KW-0812">Transmembrane</keyword>
<dbReference type="UCSC" id="T02G6.4">
    <property type="organism name" value="c. elegans"/>
</dbReference>
<feature type="transmembrane region" description="Helical" evidence="1">
    <location>
        <begin position="94"/>
        <end position="111"/>
    </location>
</feature>
<protein>
    <submittedName>
        <fullName evidence="2">RNase III domain-containing protein</fullName>
    </submittedName>
</protein>
<dbReference type="PaxDb" id="6239-T02G6.4"/>
<dbReference type="STRING" id="6239.T02G6.4.1"/>
<keyword evidence="1" id="KW-0472">Membrane</keyword>
<dbReference type="Proteomes" id="UP000001940">
    <property type="component" value="Chromosome I"/>
</dbReference>
<dbReference type="HOGENOM" id="CLU_2051756_0_0_1"/>
<proteinExistence type="predicted"/>
<evidence type="ECO:0000313" key="4">
    <source>
        <dbReference type="WormBase" id="T02G6.4"/>
    </source>
</evidence>
<dbReference type="InParanoid" id="O62354"/>
<evidence type="ECO:0000313" key="2">
    <source>
        <dbReference type="EMBL" id="CAB04669.2"/>
    </source>
</evidence>
<organism evidence="2 3">
    <name type="scientific">Caenorhabditis elegans</name>
    <dbReference type="NCBI Taxonomy" id="6239"/>
    <lineage>
        <taxon>Eukaryota</taxon>
        <taxon>Metazoa</taxon>
        <taxon>Ecdysozoa</taxon>
        <taxon>Nematoda</taxon>
        <taxon>Chromadorea</taxon>
        <taxon>Rhabditida</taxon>
        <taxon>Rhabditina</taxon>
        <taxon>Rhabditomorpha</taxon>
        <taxon>Rhabditoidea</taxon>
        <taxon>Rhabditidae</taxon>
        <taxon>Peloderinae</taxon>
        <taxon>Caenorhabditis</taxon>
    </lineage>
</organism>
<dbReference type="EMBL" id="BX284601">
    <property type="protein sequence ID" value="CAB04669.2"/>
    <property type="molecule type" value="Genomic_DNA"/>
</dbReference>
<evidence type="ECO:0000313" key="3">
    <source>
        <dbReference type="Proteomes" id="UP000001940"/>
    </source>
</evidence>
<name>O62354_CAEEL</name>
<dbReference type="AGR" id="WB:WBGene00011387"/>
<dbReference type="AlphaFoldDB" id="O62354"/>
<dbReference type="RefSeq" id="NP_493001.2">
    <property type="nucleotide sequence ID" value="NM_060600.2"/>
</dbReference>
<accession>O62354</accession>
<reference evidence="2 3" key="1">
    <citation type="journal article" date="1998" name="Science">
        <title>Genome sequence of the nematode C. elegans: a platform for investigating biology.</title>
        <authorList>
            <consortium name="The C. elegans sequencing consortium"/>
            <person name="Sulson J.E."/>
            <person name="Waterston R."/>
        </authorList>
    </citation>
    <scope>NUCLEOTIDE SEQUENCE [LARGE SCALE GENOMIC DNA]</scope>
    <source>
        <strain evidence="2 3">Bristol N2</strain>
    </source>
</reference>
<dbReference type="KEGG" id="cel:CELE_T02G6.4"/>
<sequence>MTMDKLNAVGATCFDELDDTIDGILYIAQIAENCETISAEDHERQSHLQAHRLELHLFGDASAAACGAVAYLRRVDYNNYSNALKIAWRTGQDLIFLELFFSFMALKYLLWLEHKYSEAQ</sequence>
<dbReference type="InterPro" id="IPR008042">
    <property type="entry name" value="Retrotrans_Pao"/>
</dbReference>
<dbReference type="WormBase" id="T02G6.4">
    <property type="protein sequence ID" value="CE45334"/>
    <property type="gene ID" value="WBGene00011387"/>
</dbReference>
<dbReference type="GeneID" id="187999"/>
<keyword evidence="1" id="KW-1133">Transmembrane helix</keyword>
<gene>
    <name evidence="2" type="ORF">CELE_T02G6.4</name>
    <name evidence="2 4" type="ORF">T02G6.4</name>
</gene>